<proteinExistence type="inferred from homology"/>
<evidence type="ECO:0000313" key="3">
    <source>
        <dbReference type="EMBL" id="QRV02690.1"/>
    </source>
</evidence>
<gene>
    <name evidence="3" type="ORF">JTE88_02840</name>
</gene>
<keyword evidence="4" id="KW-1185">Reference proteome</keyword>
<dbReference type="InterPro" id="IPR003509">
    <property type="entry name" value="UPF0102_YraN-like"/>
</dbReference>
<dbReference type="Pfam" id="PF02021">
    <property type="entry name" value="UPF0102"/>
    <property type="match status" value="1"/>
</dbReference>
<sequence length="123" mass="14161">MEHVNDSQAIGVWGEETASRYLQSHGWTILDRNWRCASGEIDILGFDPHRDALVAVEVKTRRSQRFGIPEESVTEEKITKIRKTFTAWLYSHHRRASTMAIDVIALTCHSVDDFRLRHLKGIS</sequence>
<accession>A0ABX7IKP4</accession>
<comment type="similarity">
    <text evidence="1 2">Belongs to the UPF0102 family.</text>
</comment>
<dbReference type="SUPFAM" id="SSF52980">
    <property type="entry name" value="Restriction endonuclease-like"/>
    <property type="match status" value="1"/>
</dbReference>
<reference evidence="3 4" key="1">
    <citation type="submission" date="2021-02" db="EMBL/GenBank/DDBJ databases">
        <title>Complete Genome Sequence of Arcanobacterium phocisimile strain DSM 26142T from a harbour seal.</title>
        <authorList>
            <person name="Borowiak M."/>
            <person name="Alssahen M."/>
            <person name="Malorny B."/>
            <person name="Laemmler C."/>
            <person name="Siebert U."/>
            <person name="Ploetz M."/>
            <person name="Abdulmawjood A."/>
        </authorList>
    </citation>
    <scope>NUCLEOTIDE SEQUENCE [LARGE SCALE GENOMIC DNA]</scope>
    <source>
        <strain evidence="3 4">DSM 26142</strain>
    </source>
</reference>
<dbReference type="Gene3D" id="3.40.1350.10">
    <property type="match status" value="1"/>
</dbReference>
<dbReference type="EMBL" id="CP070228">
    <property type="protein sequence ID" value="QRV02690.1"/>
    <property type="molecule type" value="Genomic_DNA"/>
</dbReference>
<dbReference type="InterPro" id="IPR011335">
    <property type="entry name" value="Restrct_endonuc-II-like"/>
</dbReference>
<dbReference type="Proteomes" id="UP000602653">
    <property type="component" value="Chromosome"/>
</dbReference>
<organism evidence="3 4">
    <name type="scientific">Arcanobacterium phocisimile</name>
    <dbReference type="NCBI Taxonomy" id="1302235"/>
    <lineage>
        <taxon>Bacteria</taxon>
        <taxon>Bacillati</taxon>
        <taxon>Actinomycetota</taxon>
        <taxon>Actinomycetes</taxon>
        <taxon>Actinomycetales</taxon>
        <taxon>Actinomycetaceae</taxon>
        <taxon>Arcanobacterium</taxon>
    </lineage>
</organism>
<evidence type="ECO:0000256" key="1">
    <source>
        <dbReference type="ARBA" id="ARBA00006738"/>
    </source>
</evidence>
<evidence type="ECO:0000313" key="4">
    <source>
        <dbReference type="Proteomes" id="UP000602653"/>
    </source>
</evidence>
<dbReference type="HAMAP" id="MF_00048">
    <property type="entry name" value="UPF0102"/>
    <property type="match status" value="1"/>
</dbReference>
<dbReference type="PANTHER" id="PTHR34039:SF1">
    <property type="entry name" value="UPF0102 PROTEIN YRAN"/>
    <property type="match status" value="1"/>
</dbReference>
<dbReference type="CDD" id="cd20736">
    <property type="entry name" value="PoNe_Nuclease"/>
    <property type="match status" value="1"/>
</dbReference>
<name>A0ABX7IKP4_9ACTO</name>
<dbReference type="PANTHER" id="PTHR34039">
    <property type="entry name" value="UPF0102 PROTEIN YRAN"/>
    <property type="match status" value="1"/>
</dbReference>
<dbReference type="InterPro" id="IPR011856">
    <property type="entry name" value="tRNA_endonuc-like_dom_sf"/>
</dbReference>
<evidence type="ECO:0000256" key="2">
    <source>
        <dbReference type="HAMAP-Rule" id="MF_00048"/>
    </source>
</evidence>
<dbReference type="RefSeq" id="WP_204425243.1">
    <property type="nucleotide sequence ID" value="NZ_CP070228.1"/>
</dbReference>
<protein>
    <recommendedName>
        <fullName evidence="2">UPF0102 protein JTE88_02840</fullName>
    </recommendedName>
</protein>
<dbReference type="NCBIfam" id="NF009154">
    <property type="entry name" value="PRK12497.3-3"/>
    <property type="match status" value="1"/>
</dbReference>